<feature type="repeat" description="PPR" evidence="2">
    <location>
        <begin position="594"/>
        <end position="628"/>
    </location>
</feature>
<proteinExistence type="predicted"/>
<keyword evidence="1" id="KW-0677">Repeat</keyword>
<sequence>MRRRWATWILLRSCVTRLHRSHPLFHTSAALLPSVRCLGTTATLRDDGGGGQRVMVEKRWREFFTDPSQWWDNRMEKGNPGYPDFRHKKSKEPLWIDGKFNPPWVESELAAIVPGTVQLNTFSWNTRLASCAKNGRYEEAIRLFQQMQQEGIIPDTFTYVRVLNACAGLQALEEGRRIHTWIIQSCCESNVFVGSSLVDMYAKCGSIEDAQKVFDRMPSRNVVSWNAMILGYVKCGQGQKALELYRQMQSSGVQPDSVTFVGLLNACASAVALEEGRGVHKQIIQSGCESEVYVGSSLVDMYAKCGSIEDAQKVFDRMPTRNVVSWNAIILGHVKCGQGWKALALSHQMQQEGVEPDPVTFLALLNACASVGTLDEGRRVEEQIIQSSCKFDVFVGNSLVDMYAKCGSIDDALRVFNNMSTRNVVAWSSMILGHVKCGQGQQALALYQQMQLEGVQPNPVTFVGVLNACASVVALEEGRNVHEQIIQSGFESDAFVGSSLVDMYAKCGSIEDAQSVFIKMRIRDVVAWTAMILGHVKCGQGQKALALFQQMQQEGVEPNPVTCVGAVAACASVEALEEGRHVEKQIIQSGYESDVFISNSLIDMYSKCGSIKDASRVFHRMPTRDVVSWTAMLGGFAMHGHAKEAVGHFEMMCEGAIELNSITFVSLLSACSHAGLVDEGLQYIESMGFVYSCPATLKHYSCTVDLLGRAGYLEEAEELIKTMSCEPDVALWMTLLGASRVHRNVELGEHIAKKVLELDPGNTSGYVVLSDM</sequence>
<evidence type="ECO:0000313" key="4">
    <source>
        <dbReference type="EMBL" id="CAK9261505.1"/>
    </source>
</evidence>
<dbReference type="PROSITE" id="PS51375">
    <property type="entry name" value="PPR"/>
    <property type="match status" value="9"/>
</dbReference>
<feature type="repeat" description="PPR" evidence="2">
    <location>
        <begin position="524"/>
        <end position="558"/>
    </location>
</feature>
<feature type="signal peptide" evidence="3">
    <location>
        <begin position="1"/>
        <end position="21"/>
    </location>
</feature>
<dbReference type="Proteomes" id="UP001497444">
    <property type="component" value="Chromosome 14"/>
</dbReference>
<feature type="repeat" description="PPR" evidence="2">
    <location>
        <begin position="221"/>
        <end position="255"/>
    </location>
</feature>
<dbReference type="EMBL" id="OZ020109">
    <property type="protein sequence ID" value="CAK9261505.1"/>
    <property type="molecule type" value="Genomic_DNA"/>
</dbReference>
<name>A0ABP0W7K0_9BRYO</name>
<evidence type="ECO:0000313" key="5">
    <source>
        <dbReference type="Proteomes" id="UP001497444"/>
    </source>
</evidence>
<dbReference type="PANTHER" id="PTHR24015">
    <property type="entry name" value="OS07G0578800 PROTEIN-RELATED"/>
    <property type="match status" value="1"/>
</dbReference>
<gene>
    <name evidence="4" type="ORF">CSSPJE1EN1_LOCUS6983</name>
</gene>
<dbReference type="Pfam" id="PF01535">
    <property type="entry name" value="PPR"/>
    <property type="match status" value="1"/>
</dbReference>
<dbReference type="InterPro" id="IPR046960">
    <property type="entry name" value="PPR_At4g14850-like_plant"/>
</dbReference>
<evidence type="ECO:0000256" key="2">
    <source>
        <dbReference type="PROSITE-ProRule" id="PRU00708"/>
    </source>
</evidence>
<feature type="repeat" description="PPR" evidence="2">
    <location>
        <begin position="190"/>
        <end position="220"/>
    </location>
</feature>
<dbReference type="PANTHER" id="PTHR24015:SF548">
    <property type="entry name" value="OS08G0340900 PROTEIN"/>
    <property type="match status" value="1"/>
</dbReference>
<evidence type="ECO:0000256" key="1">
    <source>
        <dbReference type="ARBA" id="ARBA00022737"/>
    </source>
</evidence>
<feature type="chain" id="PRO_5047435498" description="Pentatricopeptide repeat-containing protein" evidence="3">
    <location>
        <begin position="22"/>
        <end position="772"/>
    </location>
</feature>
<feature type="repeat" description="PPR" evidence="2">
    <location>
        <begin position="322"/>
        <end position="356"/>
    </location>
</feature>
<dbReference type="Pfam" id="PF13041">
    <property type="entry name" value="PPR_2"/>
    <property type="match status" value="6"/>
</dbReference>
<feature type="repeat" description="PPR" evidence="2">
    <location>
        <begin position="357"/>
        <end position="391"/>
    </location>
</feature>
<dbReference type="Gene3D" id="1.25.40.10">
    <property type="entry name" value="Tetratricopeptide repeat domain"/>
    <property type="match status" value="5"/>
</dbReference>
<evidence type="ECO:0008006" key="6">
    <source>
        <dbReference type="Google" id="ProtNLM"/>
    </source>
</evidence>
<accession>A0ABP0W7K0</accession>
<organism evidence="4 5">
    <name type="scientific">Sphagnum jensenii</name>
    <dbReference type="NCBI Taxonomy" id="128206"/>
    <lineage>
        <taxon>Eukaryota</taxon>
        <taxon>Viridiplantae</taxon>
        <taxon>Streptophyta</taxon>
        <taxon>Embryophyta</taxon>
        <taxon>Bryophyta</taxon>
        <taxon>Sphagnophytina</taxon>
        <taxon>Sphagnopsida</taxon>
        <taxon>Sphagnales</taxon>
        <taxon>Sphagnaceae</taxon>
        <taxon>Sphagnum</taxon>
    </lineage>
</organism>
<dbReference type="NCBIfam" id="TIGR00756">
    <property type="entry name" value="PPR"/>
    <property type="match status" value="7"/>
</dbReference>
<dbReference type="InterPro" id="IPR002885">
    <property type="entry name" value="PPR_rpt"/>
</dbReference>
<feature type="repeat" description="PPR" evidence="2">
    <location>
        <begin position="392"/>
        <end position="422"/>
    </location>
</feature>
<dbReference type="InterPro" id="IPR011990">
    <property type="entry name" value="TPR-like_helical_dom_sf"/>
</dbReference>
<feature type="repeat" description="PPR" evidence="2">
    <location>
        <begin position="120"/>
        <end position="154"/>
    </location>
</feature>
<dbReference type="SUPFAM" id="SSF48452">
    <property type="entry name" value="TPR-like"/>
    <property type="match status" value="1"/>
</dbReference>
<evidence type="ECO:0000256" key="3">
    <source>
        <dbReference type="SAM" id="SignalP"/>
    </source>
</evidence>
<protein>
    <recommendedName>
        <fullName evidence="6">Pentatricopeptide repeat-containing protein</fullName>
    </recommendedName>
</protein>
<keyword evidence="3" id="KW-0732">Signal</keyword>
<feature type="repeat" description="PPR" evidence="2">
    <location>
        <begin position="423"/>
        <end position="457"/>
    </location>
</feature>
<keyword evidence="5" id="KW-1185">Reference proteome</keyword>
<reference evidence="4" key="1">
    <citation type="submission" date="2024-02" db="EMBL/GenBank/DDBJ databases">
        <authorList>
            <consortium name="ELIXIR-Norway"/>
            <consortium name="Elixir Norway"/>
        </authorList>
    </citation>
    <scope>NUCLEOTIDE SEQUENCE</scope>
</reference>